<accession>A0A6A3A1W2</accession>
<dbReference type="EMBL" id="VEPZ02001054">
    <property type="protein sequence ID" value="KAE8697175.1"/>
    <property type="molecule type" value="Genomic_DNA"/>
</dbReference>
<dbReference type="PANTHER" id="PTHR31265:SF22">
    <property type="entry name" value="DUF642 DOMAIN-CONTAINING PROTEIN"/>
    <property type="match status" value="1"/>
</dbReference>
<feature type="domain" description="DUF642" evidence="6">
    <location>
        <begin position="115"/>
        <end position="209"/>
    </location>
</feature>
<dbReference type="Gene3D" id="2.60.120.260">
    <property type="entry name" value="Galactose-binding domain-like"/>
    <property type="match status" value="1"/>
</dbReference>
<dbReference type="GO" id="GO:0005576">
    <property type="term" value="C:extracellular region"/>
    <property type="evidence" value="ECO:0007669"/>
    <property type="project" value="UniProtKB-SubCell"/>
</dbReference>
<sequence>MGFFNNGNFEQAPKKENLNKTVIGEILASRMGNPRPSGVRLGGSSAWWVLLPHSPWTCAQDEVLKISVPGQTSGISIQTLYSTDGGVQEDPTCGPLLNAIAIKEMPPLTYTQGNLVRNGGFEIGPHTFKNYSTGVLLPPHKQDSISPLPGWIVKSLKPVKFIDKRHFSAPSGLFAIEMVAGIESAIAQVITTVPNKLYTLTFTVGDARNDCHGSMMPLPARIPSKSHTYRKERGD</sequence>
<evidence type="ECO:0000259" key="6">
    <source>
        <dbReference type="Pfam" id="PF04862"/>
    </source>
</evidence>
<proteinExistence type="predicted"/>
<organism evidence="7 8">
    <name type="scientific">Hibiscus syriacus</name>
    <name type="common">Rose of Sharon</name>
    <dbReference type="NCBI Taxonomy" id="106335"/>
    <lineage>
        <taxon>Eukaryota</taxon>
        <taxon>Viridiplantae</taxon>
        <taxon>Streptophyta</taxon>
        <taxon>Embryophyta</taxon>
        <taxon>Tracheophyta</taxon>
        <taxon>Spermatophyta</taxon>
        <taxon>Magnoliopsida</taxon>
        <taxon>eudicotyledons</taxon>
        <taxon>Gunneridae</taxon>
        <taxon>Pentapetalae</taxon>
        <taxon>rosids</taxon>
        <taxon>malvids</taxon>
        <taxon>Malvales</taxon>
        <taxon>Malvaceae</taxon>
        <taxon>Malvoideae</taxon>
        <taxon>Hibiscus</taxon>
    </lineage>
</organism>
<evidence type="ECO:0000256" key="1">
    <source>
        <dbReference type="ARBA" id="ARBA00004196"/>
    </source>
</evidence>
<evidence type="ECO:0000256" key="3">
    <source>
        <dbReference type="ARBA" id="ARBA00022525"/>
    </source>
</evidence>
<keyword evidence="8" id="KW-1185">Reference proteome</keyword>
<dbReference type="Proteomes" id="UP000436088">
    <property type="component" value="Unassembled WGS sequence"/>
</dbReference>
<dbReference type="InterPro" id="IPR052437">
    <property type="entry name" value="Pectin_Meth_Modulator"/>
</dbReference>
<protein>
    <submittedName>
        <fullName evidence="7">NAC domain</fullName>
    </submittedName>
</protein>
<name>A0A6A3A1W2_HIBSY</name>
<evidence type="ECO:0000256" key="4">
    <source>
        <dbReference type="ARBA" id="ARBA00022729"/>
    </source>
</evidence>
<gene>
    <name evidence="7" type="ORF">F3Y22_tig00110630pilonHSYRG00098</name>
</gene>
<evidence type="ECO:0000256" key="5">
    <source>
        <dbReference type="ARBA" id="ARBA00023180"/>
    </source>
</evidence>
<dbReference type="Pfam" id="PF04862">
    <property type="entry name" value="DUF642"/>
    <property type="match status" value="1"/>
</dbReference>
<dbReference type="PANTHER" id="PTHR31265">
    <property type="entry name" value="OS02G0527500 PROTEIN-RELATED"/>
    <property type="match status" value="1"/>
</dbReference>
<keyword evidence="5" id="KW-0325">Glycoprotein</keyword>
<evidence type="ECO:0000313" key="7">
    <source>
        <dbReference type="EMBL" id="KAE8697175.1"/>
    </source>
</evidence>
<dbReference type="AlphaFoldDB" id="A0A6A3A1W2"/>
<dbReference type="InterPro" id="IPR006946">
    <property type="entry name" value="DGR2-like_dom"/>
</dbReference>
<evidence type="ECO:0000313" key="8">
    <source>
        <dbReference type="Proteomes" id="UP000436088"/>
    </source>
</evidence>
<evidence type="ECO:0000256" key="2">
    <source>
        <dbReference type="ARBA" id="ARBA00004613"/>
    </source>
</evidence>
<comment type="caution">
    <text evidence="7">The sequence shown here is derived from an EMBL/GenBank/DDBJ whole genome shotgun (WGS) entry which is preliminary data.</text>
</comment>
<keyword evidence="3" id="KW-0964">Secreted</keyword>
<comment type="subcellular location">
    <subcellularLocation>
        <location evidence="1">Cell envelope</location>
    </subcellularLocation>
    <subcellularLocation>
        <location evidence="2">Secreted</location>
    </subcellularLocation>
</comment>
<reference evidence="7" key="1">
    <citation type="submission" date="2019-09" db="EMBL/GenBank/DDBJ databases">
        <title>Draft genome information of white flower Hibiscus syriacus.</title>
        <authorList>
            <person name="Kim Y.-M."/>
        </authorList>
    </citation>
    <scope>NUCLEOTIDE SEQUENCE [LARGE SCALE GENOMIC DNA]</scope>
    <source>
        <strain evidence="7">YM2019G1</strain>
    </source>
</reference>
<keyword evidence="4" id="KW-0732">Signal</keyword>